<dbReference type="STRING" id="1121025.SAMN02745249_01657"/>
<keyword evidence="7" id="KW-1185">Reference proteome</keyword>
<dbReference type="OrthoDB" id="9771791at2"/>
<dbReference type="PIRSF" id="PIRSF001365">
    <property type="entry name" value="DHDPS"/>
    <property type="match status" value="1"/>
</dbReference>
<feature type="active site" description="Proton donor/acceptor" evidence="4">
    <location>
        <position position="139"/>
    </location>
</feature>
<dbReference type="PRINTS" id="PR00146">
    <property type="entry name" value="DHPICSNTHASE"/>
</dbReference>
<dbReference type="Proteomes" id="UP000184128">
    <property type="component" value="Unassembled WGS sequence"/>
</dbReference>
<evidence type="ECO:0000256" key="5">
    <source>
        <dbReference type="PIRSR" id="PIRSR001365-2"/>
    </source>
</evidence>
<keyword evidence="2 3" id="KW-0456">Lyase</keyword>
<dbReference type="Pfam" id="PF00701">
    <property type="entry name" value="DHDPS"/>
    <property type="match status" value="1"/>
</dbReference>
<name>A0A1M4YBZ8_9LACT</name>
<evidence type="ECO:0000256" key="4">
    <source>
        <dbReference type="PIRSR" id="PIRSR001365-1"/>
    </source>
</evidence>
<evidence type="ECO:0000313" key="7">
    <source>
        <dbReference type="Proteomes" id="UP000184128"/>
    </source>
</evidence>
<gene>
    <name evidence="6" type="ORF">SAMN02745249_01657</name>
</gene>
<evidence type="ECO:0000256" key="1">
    <source>
        <dbReference type="ARBA" id="ARBA00007592"/>
    </source>
</evidence>
<dbReference type="SUPFAM" id="SSF51569">
    <property type="entry name" value="Aldolase"/>
    <property type="match status" value="1"/>
</dbReference>
<feature type="binding site" evidence="5">
    <location>
        <position position="211"/>
    </location>
    <ligand>
        <name>pyruvate</name>
        <dbReference type="ChEBI" id="CHEBI:15361"/>
    </ligand>
</feature>
<comment type="similarity">
    <text evidence="1 3">Belongs to the DapA family.</text>
</comment>
<proteinExistence type="inferred from homology"/>
<feature type="active site" description="Schiff-base intermediate with substrate" evidence="4">
    <location>
        <position position="168"/>
    </location>
</feature>
<dbReference type="InterPro" id="IPR013785">
    <property type="entry name" value="Aldolase_TIM"/>
</dbReference>
<dbReference type="AlphaFoldDB" id="A0A1M4YBZ8"/>
<sequence length="303" mass="33320">MINREDIKGIIVPIVTPVDDNEDLDEQRMRKIVNHVIDTGVHGILAFGSNSEFYMFEDEEMLQALDIIIDETAGRVPVYFGMGAIRTRKAVELAQKAVNRDIAAVSILQPMFIQPTDKALYNHFETIAQSIPDTAVLLYNNPGRCGYGIPKQVISDLAHNVSNIVGIKDSSGDITFTSEIIRLTKDVDFKVLTGKDTVIYAGMCMGAVGSVCSTANMFGELVNSIYDLYIEGKYEEALEAQYKLNPIRLSQDGASFPAAAKDMSNLMGLDVGKSIRPTEATDGEVLKKMQEAMYEGGFLDLVE</sequence>
<dbReference type="SMART" id="SM01130">
    <property type="entry name" value="DHDPS"/>
    <property type="match status" value="1"/>
</dbReference>
<dbReference type="GO" id="GO:0008840">
    <property type="term" value="F:4-hydroxy-tetrahydrodipicolinate synthase activity"/>
    <property type="evidence" value="ECO:0007669"/>
    <property type="project" value="TreeGrafter"/>
</dbReference>
<evidence type="ECO:0000256" key="2">
    <source>
        <dbReference type="ARBA" id="ARBA00023239"/>
    </source>
</evidence>
<dbReference type="PANTHER" id="PTHR12128:SF66">
    <property type="entry name" value="4-HYDROXY-2-OXOGLUTARATE ALDOLASE, MITOCHONDRIAL"/>
    <property type="match status" value="1"/>
</dbReference>
<evidence type="ECO:0000256" key="3">
    <source>
        <dbReference type="PIRNR" id="PIRNR001365"/>
    </source>
</evidence>
<dbReference type="Gene3D" id="3.20.20.70">
    <property type="entry name" value="Aldolase class I"/>
    <property type="match status" value="1"/>
</dbReference>
<evidence type="ECO:0000313" key="6">
    <source>
        <dbReference type="EMBL" id="SHF03106.1"/>
    </source>
</evidence>
<dbReference type="InterPro" id="IPR002220">
    <property type="entry name" value="DapA-like"/>
</dbReference>
<reference evidence="6 7" key="1">
    <citation type="submission" date="2016-11" db="EMBL/GenBank/DDBJ databases">
        <authorList>
            <person name="Jaros S."/>
            <person name="Januszkiewicz K."/>
            <person name="Wedrychowicz H."/>
        </authorList>
    </citation>
    <scope>NUCLEOTIDE SEQUENCE [LARGE SCALE GENOMIC DNA]</scope>
    <source>
        <strain evidence="6 7">DSM 15692</strain>
    </source>
</reference>
<accession>A0A1M4YBZ8</accession>
<dbReference type="RefSeq" id="WP_084137052.1">
    <property type="nucleotide sequence ID" value="NZ_FQUF01000027.1"/>
</dbReference>
<dbReference type="PANTHER" id="PTHR12128">
    <property type="entry name" value="DIHYDRODIPICOLINATE SYNTHASE"/>
    <property type="match status" value="1"/>
</dbReference>
<dbReference type="EMBL" id="FQUF01000027">
    <property type="protein sequence ID" value="SHF03106.1"/>
    <property type="molecule type" value="Genomic_DNA"/>
</dbReference>
<dbReference type="CDD" id="cd00408">
    <property type="entry name" value="DHDPS-like"/>
    <property type="match status" value="1"/>
</dbReference>
<organism evidence="6 7">
    <name type="scientific">Atopostipes suicloacalis DSM 15692</name>
    <dbReference type="NCBI Taxonomy" id="1121025"/>
    <lineage>
        <taxon>Bacteria</taxon>
        <taxon>Bacillati</taxon>
        <taxon>Bacillota</taxon>
        <taxon>Bacilli</taxon>
        <taxon>Lactobacillales</taxon>
        <taxon>Carnobacteriaceae</taxon>
        <taxon>Atopostipes</taxon>
    </lineage>
</organism>
<protein>
    <submittedName>
        <fullName evidence="6">4-hydroxy-tetrahydrodipicolinate synthase</fullName>
    </submittedName>
</protein>